<dbReference type="Proteomes" id="UP000256913">
    <property type="component" value="Unassembled WGS sequence"/>
</dbReference>
<dbReference type="AlphaFoldDB" id="A0A3D9ZYG4"/>
<keyword evidence="3" id="KW-1185">Reference proteome</keyword>
<comment type="caution">
    <text evidence="2">The sequence shown here is derived from an EMBL/GenBank/DDBJ whole genome shotgun (WGS) entry which is preliminary data.</text>
</comment>
<evidence type="ECO:0000259" key="1">
    <source>
        <dbReference type="Pfam" id="PF04149"/>
    </source>
</evidence>
<dbReference type="InterPro" id="IPR007278">
    <property type="entry name" value="DUF397"/>
</dbReference>
<evidence type="ECO:0000313" key="3">
    <source>
        <dbReference type="Proteomes" id="UP000256913"/>
    </source>
</evidence>
<feature type="domain" description="DUF397" evidence="1">
    <location>
        <begin position="11"/>
        <end position="62"/>
    </location>
</feature>
<accession>A0A3D9ZYG4</accession>
<dbReference type="EMBL" id="QUMQ01000001">
    <property type="protein sequence ID" value="REG01705.1"/>
    <property type="molecule type" value="Genomic_DNA"/>
</dbReference>
<proteinExistence type="predicted"/>
<name>A0A3D9ZYG4_9ACTN</name>
<protein>
    <submittedName>
        <fullName evidence="2">Uncharacterized protein DUF397</fullName>
    </submittedName>
</protein>
<gene>
    <name evidence="2" type="ORF">DFJ67_7792</name>
</gene>
<sequence>MTYVKLDRDALAWRVATRSAGGNCVQVAPAADMIAIRHSRRPDAEMIVYTRAEFQAFIDGAKDGEFDDLVK</sequence>
<dbReference type="OrthoDB" id="4557871at2"/>
<organism evidence="2 3">
    <name type="scientific">Asanoa ferruginea</name>
    <dbReference type="NCBI Taxonomy" id="53367"/>
    <lineage>
        <taxon>Bacteria</taxon>
        <taxon>Bacillati</taxon>
        <taxon>Actinomycetota</taxon>
        <taxon>Actinomycetes</taxon>
        <taxon>Micromonosporales</taxon>
        <taxon>Micromonosporaceae</taxon>
        <taxon>Asanoa</taxon>
    </lineage>
</organism>
<evidence type="ECO:0000313" key="2">
    <source>
        <dbReference type="EMBL" id="REG01705.1"/>
    </source>
</evidence>
<reference evidence="2 3" key="1">
    <citation type="submission" date="2018-08" db="EMBL/GenBank/DDBJ databases">
        <title>Sequencing the genomes of 1000 actinobacteria strains.</title>
        <authorList>
            <person name="Klenk H.-P."/>
        </authorList>
    </citation>
    <scope>NUCLEOTIDE SEQUENCE [LARGE SCALE GENOMIC DNA]</scope>
    <source>
        <strain evidence="2 3">DSM 44099</strain>
    </source>
</reference>
<dbReference type="RefSeq" id="WP_116074140.1">
    <property type="nucleotide sequence ID" value="NZ_BONB01000021.1"/>
</dbReference>
<dbReference type="Pfam" id="PF04149">
    <property type="entry name" value="DUF397"/>
    <property type="match status" value="1"/>
</dbReference>